<dbReference type="PANTHER" id="PTHR11929:SF194">
    <property type="entry name" value="ALPHA-(1,3)-FUCOSYLTRANSFERASE 10"/>
    <property type="match status" value="1"/>
</dbReference>
<evidence type="ECO:0000256" key="1">
    <source>
        <dbReference type="ARBA" id="ARBA00008919"/>
    </source>
</evidence>
<evidence type="ECO:0000256" key="2">
    <source>
        <dbReference type="ARBA" id="ARBA00022676"/>
    </source>
</evidence>
<dbReference type="RefSeq" id="WP_010993523.1">
    <property type="nucleotide sequence ID" value="NZ_JGEA01000033.1"/>
</dbReference>
<comment type="similarity">
    <text evidence="1">Belongs to the glycosyltransferase 10 family.</text>
</comment>
<dbReference type="Gene3D" id="3.40.50.11660">
    <property type="entry name" value="Glycosyl transferase family 10, C-terminal domain"/>
    <property type="match status" value="1"/>
</dbReference>
<dbReference type="InterPro" id="IPR038577">
    <property type="entry name" value="GT10-like_C_sf"/>
</dbReference>
<organism evidence="5 6">
    <name type="scientific">Bacteroides fragilis str. 1007-1-F #10</name>
    <dbReference type="NCBI Taxonomy" id="1339295"/>
    <lineage>
        <taxon>Bacteria</taxon>
        <taxon>Pseudomonadati</taxon>
        <taxon>Bacteroidota</taxon>
        <taxon>Bacteroidia</taxon>
        <taxon>Bacteroidales</taxon>
        <taxon>Bacteroidaceae</taxon>
        <taxon>Bacteroides</taxon>
    </lineage>
</organism>
<dbReference type="GeneID" id="60366288"/>
<dbReference type="EMBL" id="JGEA01000033">
    <property type="protein sequence ID" value="EYA12758.1"/>
    <property type="molecule type" value="Genomic_DNA"/>
</dbReference>
<dbReference type="AlphaFoldDB" id="A0AAN4SGP5"/>
<evidence type="ECO:0000256" key="3">
    <source>
        <dbReference type="ARBA" id="ARBA00022679"/>
    </source>
</evidence>
<dbReference type="PANTHER" id="PTHR11929">
    <property type="entry name" value="ALPHA- 1,3 -FUCOSYLTRANSFERASE"/>
    <property type="match status" value="1"/>
</dbReference>
<accession>A0AAN4SGP5</accession>
<evidence type="ECO:0000259" key="4">
    <source>
        <dbReference type="Pfam" id="PF00852"/>
    </source>
</evidence>
<dbReference type="InterPro" id="IPR001503">
    <property type="entry name" value="Glyco_trans_10"/>
</dbReference>
<name>A0AAN4SGP5_BACFG</name>
<dbReference type="GO" id="GO:0008417">
    <property type="term" value="F:fucosyltransferase activity"/>
    <property type="evidence" value="ECO:0007669"/>
    <property type="project" value="InterPro"/>
</dbReference>
<comment type="caution">
    <text evidence="5">The sequence shown here is derived from an EMBL/GenBank/DDBJ whole genome shotgun (WGS) entry which is preliminary data.</text>
</comment>
<keyword evidence="2" id="KW-0328">Glycosyltransferase</keyword>
<dbReference type="GO" id="GO:0016020">
    <property type="term" value="C:membrane"/>
    <property type="evidence" value="ECO:0007669"/>
    <property type="project" value="InterPro"/>
</dbReference>
<dbReference type="Proteomes" id="UP000022433">
    <property type="component" value="Unassembled WGS sequence"/>
</dbReference>
<protein>
    <submittedName>
        <fullName evidence="5">Glycosyltransferase 10 family protein</fullName>
    </submittedName>
</protein>
<proteinExistence type="inferred from homology"/>
<gene>
    <name evidence="5" type="ORF">M104_4293</name>
</gene>
<dbReference type="SUPFAM" id="SSF53756">
    <property type="entry name" value="UDP-Glycosyltransferase/glycogen phosphorylase"/>
    <property type="match status" value="1"/>
</dbReference>
<sequence length="326" mass="39018">MKKVFIPINTKIPVERQFPNRVPIWGNYEFIISTKEPEQEYDYVVVLDDIEYSLRLMCCKQNICLFTGEPPYVKLYPRKYLNQFGHVYTCQSSVLKRDNACLSYPALPWMLYYNFYNDKQKEELLIDYDFLKNRPTLQRKNKICLFTSNKKISKGHIERIKFALKLQEEMPDLIDIYGSGFTNVDYKYEVMVQYKYAIVIENCSYPYYWTEKLADTFLSGCYPIYFGDPHIGDFFSKEEMAVIDIRNFDESKQTIKKIIDNNVYEKQYENICHARDKILDKYNMFSLISSTLDSIPAKLDKEKLLLSPMRLSVFDRIRNRIYRLFY</sequence>
<feature type="domain" description="Fucosyltransferase C-terminal" evidence="4">
    <location>
        <begin position="138"/>
        <end position="262"/>
    </location>
</feature>
<evidence type="ECO:0000313" key="5">
    <source>
        <dbReference type="EMBL" id="EYA12758.1"/>
    </source>
</evidence>
<evidence type="ECO:0000313" key="6">
    <source>
        <dbReference type="Proteomes" id="UP000022433"/>
    </source>
</evidence>
<reference evidence="5 6" key="1">
    <citation type="submission" date="2014-02" db="EMBL/GenBank/DDBJ databases">
        <authorList>
            <person name="Sears C."/>
            <person name="Carroll K."/>
            <person name="Sack B.R."/>
            <person name="Qadri F."/>
            <person name="Myers L.L."/>
            <person name="Chung G.-T."/>
            <person name="Escheverria P."/>
            <person name="Fraser C.M."/>
            <person name="Sadzewicz L."/>
            <person name="Shefchek K.A."/>
            <person name="Tallon L."/>
            <person name="Das S.P."/>
            <person name="Daugherty S."/>
            <person name="Mongodin E.F."/>
        </authorList>
    </citation>
    <scope>NUCLEOTIDE SEQUENCE [LARGE SCALE GENOMIC DNA]</scope>
    <source>
        <strain evidence="5 6">1007-1-F #10</strain>
    </source>
</reference>
<keyword evidence="3" id="KW-0808">Transferase</keyword>
<dbReference type="InterPro" id="IPR055270">
    <property type="entry name" value="Glyco_tran_10_C"/>
</dbReference>
<dbReference type="Pfam" id="PF00852">
    <property type="entry name" value="Glyco_transf_10"/>
    <property type="match status" value="1"/>
</dbReference>